<feature type="compositionally biased region" description="Low complexity" evidence="1">
    <location>
        <begin position="98"/>
        <end position="113"/>
    </location>
</feature>
<feature type="compositionally biased region" description="Basic residues" evidence="1">
    <location>
        <begin position="131"/>
        <end position="146"/>
    </location>
</feature>
<gene>
    <name evidence="3" type="ORF">SETIT_7G192700v2</name>
</gene>
<evidence type="ECO:0000256" key="2">
    <source>
        <dbReference type="SAM" id="SignalP"/>
    </source>
</evidence>
<proteinExistence type="predicted"/>
<feature type="compositionally biased region" description="Basic and acidic residues" evidence="1">
    <location>
        <begin position="115"/>
        <end position="130"/>
    </location>
</feature>
<name>A0A368RXJ0_SETIT</name>
<evidence type="ECO:0000256" key="1">
    <source>
        <dbReference type="SAM" id="MobiDB-lite"/>
    </source>
</evidence>
<sequence length="275" mass="30140">MRGGPRAGTRPAPPAPRLKATPTPAALFLFLSLSLVLCQVHPNHRTPPAKSTAPRTTDSKSPAHITLTHSPPTPRANPSPSRAPHRRDFLVFQAARAATTASPSTTFPGTPAPKNRPDRPLGMKAEGRKEEKKKRRGQEERKRRRPCQAGKEESDSPRRRSRRKSCRHRHQGSHFASLHHADIPLLLRLTPLRQPASPASRRALRRDITAALRRDVALSPLTAPYPISARRTLGDTSVGRSPTTTSPTMDGKIWDGPSLKSPLVMLFATLHISAA</sequence>
<protein>
    <submittedName>
        <fullName evidence="3">Uncharacterized protein</fullName>
    </submittedName>
</protein>
<feature type="region of interest" description="Disordered" evidence="1">
    <location>
        <begin position="98"/>
        <end position="175"/>
    </location>
</feature>
<keyword evidence="2" id="KW-0732">Signal</keyword>
<organism evidence="3">
    <name type="scientific">Setaria italica</name>
    <name type="common">Foxtail millet</name>
    <name type="synonym">Panicum italicum</name>
    <dbReference type="NCBI Taxonomy" id="4555"/>
    <lineage>
        <taxon>Eukaryota</taxon>
        <taxon>Viridiplantae</taxon>
        <taxon>Streptophyta</taxon>
        <taxon>Embryophyta</taxon>
        <taxon>Tracheophyta</taxon>
        <taxon>Spermatophyta</taxon>
        <taxon>Magnoliopsida</taxon>
        <taxon>Liliopsida</taxon>
        <taxon>Poales</taxon>
        <taxon>Poaceae</taxon>
        <taxon>PACMAD clade</taxon>
        <taxon>Panicoideae</taxon>
        <taxon>Panicodae</taxon>
        <taxon>Paniceae</taxon>
        <taxon>Cenchrinae</taxon>
        <taxon>Setaria</taxon>
    </lineage>
</organism>
<feature type="region of interest" description="Disordered" evidence="1">
    <location>
        <begin position="232"/>
        <end position="253"/>
    </location>
</feature>
<dbReference type="AlphaFoldDB" id="A0A368RXJ0"/>
<feature type="compositionally biased region" description="Basic residues" evidence="1">
    <location>
        <begin position="159"/>
        <end position="172"/>
    </location>
</feature>
<reference evidence="3" key="1">
    <citation type="journal article" date="2012" name="Nat. Biotechnol.">
        <title>Reference genome sequence of the model plant Setaria.</title>
        <authorList>
            <person name="Bennetzen J.L."/>
            <person name="Schmutz J."/>
            <person name="Wang H."/>
            <person name="Percifield R."/>
            <person name="Hawkins J."/>
            <person name="Pontaroli A.C."/>
            <person name="Estep M."/>
            <person name="Feng L."/>
            <person name="Vaughn J.N."/>
            <person name="Grimwood J."/>
            <person name="Jenkins J."/>
            <person name="Barry K."/>
            <person name="Lindquist E."/>
            <person name="Hellsten U."/>
            <person name="Deshpande S."/>
            <person name="Wang X."/>
            <person name="Wu X."/>
            <person name="Mitros T."/>
            <person name="Triplett J."/>
            <person name="Yang X."/>
            <person name="Ye C.Y."/>
            <person name="Mauro-Herrera M."/>
            <person name="Wang L."/>
            <person name="Li P."/>
            <person name="Sharma M."/>
            <person name="Sharma R."/>
            <person name="Ronald P.C."/>
            <person name="Panaud O."/>
            <person name="Kellogg E.A."/>
            <person name="Brutnell T.P."/>
            <person name="Doust A.N."/>
            <person name="Tuskan G.A."/>
            <person name="Rokhsar D."/>
            <person name="Devos K.M."/>
        </authorList>
    </citation>
    <scope>NUCLEOTIDE SEQUENCE [LARGE SCALE GENOMIC DNA]</scope>
    <source>
        <strain evidence="3">Yugu1</strain>
    </source>
</reference>
<feature type="signal peptide" evidence="2">
    <location>
        <begin position="1"/>
        <end position="38"/>
    </location>
</feature>
<feature type="region of interest" description="Disordered" evidence="1">
    <location>
        <begin position="45"/>
        <end position="84"/>
    </location>
</feature>
<evidence type="ECO:0000313" key="3">
    <source>
        <dbReference type="EMBL" id="RCV34868.1"/>
    </source>
</evidence>
<dbReference type="EMBL" id="CM003534">
    <property type="protein sequence ID" value="RCV34868.1"/>
    <property type="molecule type" value="Genomic_DNA"/>
</dbReference>
<feature type="region of interest" description="Disordered" evidence="1">
    <location>
        <begin position="1"/>
        <end position="20"/>
    </location>
</feature>
<feature type="compositionally biased region" description="Polar residues" evidence="1">
    <location>
        <begin position="234"/>
        <end position="248"/>
    </location>
</feature>
<feature type="chain" id="PRO_5016596270" evidence="2">
    <location>
        <begin position="39"/>
        <end position="275"/>
    </location>
</feature>
<reference evidence="3" key="2">
    <citation type="submission" date="2015-07" db="EMBL/GenBank/DDBJ databases">
        <authorList>
            <person name="Noorani M."/>
        </authorList>
    </citation>
    <scope>NUCLEOTIDE SEQUENCE</scope>
    <source>
        <strain evidence="3">Yugu1</strain>
    </source>
</reference>
<accession>A0A368RXJ0</accession>